<feature type="transmembrane region" description="Helical" evidence="2">
    <location>
        <begin position="111"/>
        <end position="135"/>
    </location>
</feature>
<evidence type="ECO:0000313" key="4">
    <source>
        <dbReference type="Proteomes" id="UP001296104"/>
    </source>
</evidence>
<keyword evidence="4" id="KW-1185">Reference proteome</keyword>
<protein>
    <submittedName>
        <fullName evidence="3">Uncharacterized protein</fullName>
    </submittedName>
</protein>
<accession>A0AAI8YSZ1</accession>
<feature type="transmembrane region" description="Helical" evidence="2">
    <location>
        <begin position="75"/>
        <end position="99"/>
    </location>
</feature>
<evidence type="ECO:0000313" key="3">
    <source>
        <dbReference type="EMBL" id="CAK3836217.1"/>
    </source>
</evidence>
<dbReference type="EMBL" id="CAVMBE010000005">
    <property type="protein sequence ID" value="CAK3836217.1"/>
    <property type="molecule type" value="Genomic_DNA"/>
</dbReference>
<reference evidence="3" key="1">
    <citation type="submission" date="2023-11" db="EMBL/GenBank/DDBJ databases">
        <authorList>
            <person name="Alioto T."/>
            <person name="Alioto T."/>
            <person name="Gomez Garrido J."/>
        </authorList>
    </citation>
    <scope>NUCLEOTIDE SEQUENCE</scope>
</reference>
<comment type="caution">
    <text evidence="3">The sequence shown here is derived from an EMBL/GenBank/DDBJ whole genome shotgun (WGS) entry which is preliminary data.</text>
</comment>
<feature type="compositionally biased region" description="Basic and acidic residues" evidence="1">
    <location>
        <begin position="298"/>
        <end position="308"/>
    </location>
</feature>
<feature type="region of interest" description="Disordered" evidence="1">
    <location>
        <begin position="276"/>
        <end position="314"/>
    </location>
</feature>
<dbReference type="AlphaFoldDB" id="A0AAI8YSZ1"/>
<keyword evidence="2" id="KW-0472">Membrane</keyword>
<dbReference type="PANTHER" id="PTHR42029:SF3">
    <property type="entry name" value="AN04G07800"/>
    <property type="match status" value="1"/>
</dbReference>
<dbReference type="PANTHER" id="PTHR42029">
    <property type="entry name" value="AN04G07800"/>
    <property type="match status" value="1"/>
</dbReference>
<name>A0AAI8YSZ1_9PEZI</name>
<evidence type="ECO:0000256" key="1">
    <source>
        <dbReference type="SAM" id="MobiDB-lite"/>
    </source>
</evidence>
<organism evidence="3 4">
    <name type="scientific">Lecanosticta acicola</name>
    <dbReference type="NCBI Taxonomy" id="111012"/>
    <lineage>
        <taxon>Eukaryota</taxon>
        <taxon>Fungi</taxon>
        <taxon>Dikarya</taxon>
        <taxon>Ascomycota</taxon>
        <taxon>Pezizomycotina</taxon>
        <taxon>Dothideomycetes</taxon>
        <taxon>Dothideomycetidae</taxon>
        <taxon>Mycosphaerellales</taxon>
        <taxon>Mycosphaerellaceae</taxon>
        <taxon>Lecanosticta</taxon>
    </lineage>
</organism>
<keyword evidence="2" id="KW-1133">Transmembrane helix</keyword>
<sequence length="341" mass="39090">MDQSDMTLDVEKPADGTGLTIEAWAEGYMVGSLIIMACLAVANMRRKVLLHKLIVMELLFGTLHGTFIFTNPPVYNWYLSTTAVFLNISWSLHNVIAWMKNKPFLGNKASLIYIATVILVQPYWVVEIVANFLYFSNRNDLFVHTRPYEALFRDPWWIFTACNLFWNIKQKYEFGYWELVRVSPRFGVLLSAMIVSIIFILIDLLSVTHVIDSGALPDGLNPFWKLAFVFKCLTDTIVLDDFKTALDRLKQHKMDRMGSLLSDGLRGDFVDVEQARRKRAHDEDRNHQNRQLSLPSDSSHDRKSHDWSKGPNKTGLMDLEAALHLDDLYRDRGQPSVSSAG</sequence>
<feature type="transmembrane region" description="Helical" evidence="2">
    <location>
        <begin position="188"/>
        <end position="211"/>
    </location>
</feature>
<evidence type="ECO:0000256" key="2">
    <source>
        <dbReference type="SAM" id="Phobius"/>
    </source>
</evidence>
<dbReference type="Proteomes" id="UP001296104">
    <property type="component" value="Unassembled WGS sequence"/>
</dbReference>
<feature type="compositionally biased region" description="Basic and acidic residues" evidence="1">
    <location>
        <begin position="276"/>
        <end position="287"/>
    </location>
</feature>
<proteinExistence type="predicted"/>
<keyword evidence="2" id="KW-0812">Transmembrane</keyword>
<feature type="transmembrane region" description="Helical" evidence="2">
    <location>
        <begin position="23"/>
        <end position="42"/>
    </location>
</feature>
<gene>
    <name evidence="3" type="ORF">LECACI_7A001422</name>
</gene>